<dbReference type="Proteomes" id="UP000798662">
    <property type="component" value="Chromosome 2"/>
</dbReference>
<keyword evidence="2" id="KW-1185">Reference proteome</keyword>
<name>A0ACC3C3X4_PYRYE</name>
<reference evidence="1" key="1">
    <citation type="submission" date="2019-11" db="EMBL/GenBank/DDBJ databases">
        <title>Nori genome reveals adaptations in red seaweeds to the harsh intertidal environment.</title>
        <authorList>
            <person name="Wang D."/>
            <person name="Mao Y."/>
        </authorList>
    </citation>
    <scope>NUCLEOTIDE SEQUENCE</scope>
    <source>
        <tissue evidence="1">Gametophyte</tissue>
    </source>
</reference>
<evidence type="ECO:0000313" key="1">
    <source>
        <dbReference type="EMBL" id="KAK1864483.1"/>
    </source>
</evidence>
<evidence type="ECO:0000313" key="2">
    <source>
        <dbReference type="Proteomes" id="UP000798662"/>
    </source>
</evidence>
<accession>A0ACC3C3X4</accession>
<protein>
    <submittedName>
        <fullName evidence="1">Uncharacterized protein</fullName>
    </submittedName>
</protein>
<comment type="caution">
    <text evidence="1">The sequence shown here is derived from an EMBL/GenBank/DDBJ whole genome shotgun (WGS) entry which is preliminary data.</text>
</comment>
<gene>
    <name evidence="1" type="ORF">I4F81_007029</name>
</gene>
<organism evidence="1 2">
    <name type="scientific">Pyropia yezoensis</name>
    <name type="common">Susabi-nori</name>
    <name type="synonym">Porphyra yezoensis</name>
    <dbReference type="NCBI Taxonomy" id="2788"/>
    <lineage>
        <taxon>Eukaryota</taxon>
        <taxon>Rhodophyta</taxon>
        <taxon>Bangiophyceae</taxon>
        <taxon>Bangiales</taxon>
        <taxon>Bangiaceae</taxon>
        <taxon>Pyropia</taxon>
    </lineage>
</organism>
<sequence length="886" mass="97475">MIFTRALLDKLFAFIITARTTYTAATRYLSNDIRCFQLRRQDVVKLGTAMLRIFRIPPETGRCPICGPNPQFIVIDGQALGCTDPDDAQPTRLDEECPVLDVPATKLCIIENAGLRAAINKVLRGSTALTDTQAELLRKWNQDMAVSGRRSAEGAAAYLFFLMFPLNDSPSLDKKSAASQGQGSTGLVESDALAAGVDSKRPRGVKRKPGSADRTLESALRQGADGELTLGGPGAPVVAAPTTWRDRTGICAPNFGSFPRDDDGAWLAIIPFFQAMLAETVSGMFHGHDEKAVRLAANTFRIMPVGMWRKVTKALDGVGFVASFVGRMAAQLDKNQRFRVALGRLLLAAVDMETVIDHSFDKIARSKESLQRGWVNASYCEQWGGTPSPADYKRWRALRHGGEEPDVDDPFVSYEYFAGLARVRPGIKDSEAAKRRVGYRGKDRHAADMEGDADSCNKAFSIKCGLTQGVFNVVCPHVVTLGFRCLFRAESVGEALSIVLERFPQLPKVIFYDVACKLDKNALRRVRPILRSHGFRCILDRPHSITHSCSPIYMPDESLGSTAVVATQAAEVSHSIAVVNRTSLAFMAPATYMVHKMAQVAMMNTVTVVIKLRKPDMSLKAMHGMGATSNLPQVLPAEIARAVNKSKSVLTVNDFVNLRPMRWLNDEAMNSFVALVNHRDGLLRASFNRVGSSHDEDADDDGMSEGPSPPRAYMFSTYFFSRMVERGGVYDYHGVRNWGRKGNLHLGAVDVILVPIFIDGCHWVLVVINVSSRSFLFYDPMFSATHADYVPALRQWLQDEADQRLGADDVVEWDIPAWQVLTDSSLPRQRDGSSCGVFVLAVADCLATGTPATFTQEDVPVLRQRLALSLYRDDLTVGHLLEGGEE</sequence>
<proteinExistence type="predicted"/>
<dbReference type="EMBL" id="CM020619">
    <property type="protein sequence ID" value="KAK1864483.1"/>
    <property type="molecule type" value="Genomic_DNA"/>
</dbReference>